<dbReference type="SUPFAM" id="SSF46689">
    <property type="entry name" value="Homeodomain-like"/>
    <property type="match status" value="1"/>
</dbReference>
<sequence length="61" mass="6890">MPVMSDELRCGPKTVRRWLHRFNLMGLGGLEDLGGQGRKRRISEAERSQIIGLSESLHWGA</sequence>
<proteinExistence type="predicted"/>
<name>A0A918J8V9_9ACTN</name>
<keyword evidence="2" id="KW-1185">Reference proteome</keyword>
<comment type="caution">
    <text evidence="1">The sequence shown here is derived from an EMBL/GenBank/DDBJ whole genome shotgun (WGS) entry which is preliminary data.</text>
</comment>
<reference evidence="1 2" key="1">
    <citation type="journal article" date="2014" name="Int. J. Syst. Evol. Microbiol.">
        <title>Complete genome sequence of Corynebacterium casei LMG S-19264T (=DSM 44701T), isolated from a smear-ripened cheese.</title>
        <authorList>
            <consortium name="US DOE Joint Genome Institute (JGI-PGF)"/>
            <person name="Walter F."/>
            <person name="Albersmeier A."/>
            <person name="Kalinowski J."/>
            <person name="Ruckert C."/>
        </authorList>
    </citation>
    <scope>NUCLEOTIDE SEQUENCE [LARGE SCALE GENOMIC DNA]</scope>
    <source>
        <strain evidence="1 2">JCM 4490</strain>
    </source>
</reference>
<protein>
    <recommendedName>
        <fullName evidence="3">Transposase</fullName>
    </recommendedName>
</protein>
<dbReference type="AlphaFoldDB" id="A0A918J8V9"/>
<evidence type="ECO:0000313" key="2">
    <source>
        <dbReference type="Proteomes" id="UP000620224"/>
    </source>
</evidence>
<organism evidence="1 2">
    <name type="scientific">Streptomyces lucensis JCM 4490</name>
    <dbReference type="NCBI Taxonomy" id="1306176"/>
    <lineage>
        <taxon>Bacteria</taxon>
        <taxon>Bacillati</taxon>
        <taxon>Actinomycetota</taxon>
        <taxon>Actinomycetes</taxon>
        <taxon>Kitasatosporales</taxon>
        <taxon>Streptomycetaceae</taxon>
        <taxon>Streptomyces</taxon>
    </lineage>
</organism>
<evidence type="ECO:0008006" key="3">
    <source>
        <dbReference type="Google" id="ProtNLM"/>
    </source>
</evidence>
<dbReference type="Pfam" id="PF13565">
    <property type="entry name" value="HTH_32"/>
    <property type="match status" value="1"/>
</dbReference>
<gene>
    <name evidence="1" type="ORF">GCM10010503_37750</name>
</gene>
<dbReference type="EMBL" id="BMUE01000007">
    <property type="protein sequence ID" value="GGW56940.1"/>
    <property type="molecule type" value="Genomic_DNA"/>
</dbReference>
<accession>A0A918J8V9</accession>
<dbReference type="Proteomes" id="UP000620224">
    <property type="component" value="Unassembled WGS sequence"/>
</dbReference>
<evidence type="ECO:0000313" key="1">
    <source>
        <dbReference type="EMBL" id="GGW56940.1"/>
    </source>
</evidence>
<dbReference type="InterPro" id="IPR009057">
    <property type="entry name" value="Homeodomain-like_sf"/>
</dbReference>